<protein>
    <submittedName>
        <fullName evidence="6">Lysin A</fullName>
    </submittedName>
</protein>
<dbReference type="Pfam" id="PF01510">
    <property type="entry name" value="Amidase_2"/>
    <property type="match status" value="1"/>
</dbReference>
<dbReference type="Pfam" id="PF08924">
    <property type="entry name" value="Rv2525c_GlyHyd-like"/>
    <property type="match status" value="1"/>
</dbReference>
<dbReference type="Pfam" id="PF13810">
    <property type="entry name" value="DUF4185"/>
    <property type="match status" value="1"/>
</dbReference>
<evidence type="ECO:0000259" key="5">
    <source>
        <dbReference type="Pfam" id="PF13810"/>
    </source>
</evidence>
<dbReference type="CDD" id="cd06583">
    <property type="entry name" value="PGRP"/>
    <property type="match status" value="1"/>
</dbReference>
<evidence type="ECO:0000313" key="7">
    <source>
        <dbReference type="Proteomes" id="UP000241290"/>
    </source>
</evidence>
<dbReference type="Gene3D" id="3.40.80.10">
    <property type="entry name" value="Peptidoglycan recognition protein-like"/>
    <property type="match status" value="1"/>
</dbReference>
<dbReference type="InterPro" id="IPR002502">
    <property type="entry name" value="Amidase_domain"/>
</dbReference>
<dbReference type="GeneID" id="64766480"/>
<evidence type="ECO:0000259" key="3">
    <source>
        <dbReference type="Pfam" id="PF01510"/>
    </source>
</evidence>
<reference evidence="7" key="1">
    <citation type="submission" date="2018-02" db="EMBL/GenBank/DDBJ databases">
        <authorList>
            <person name="Cohen D.B."/>
            <person name="Kent A.D."/>
        </authorList>
    </citation>
    <scope>NUCLEOTIDE SEQUENCE [LARGE SCALE GENOMIC DNA]</scope>
</reference>
<dbReference type="SUPFAM" id="SSF51445">
    <property type="entry name" value="(Trans)glycosidases"/>
    <property type="match status" value="1"/>
</dbReference>
<dbReference type="GO" id="GO:0042742">
    <property type="term" value="P:defense response to bacterium"/>
    <property type="evidence" value="ECO:0007669"/>
    <property type="project" value="UniProtKB-KW"/>
</dbReference>
<dbReference type="InterPro" id="IPR025442">
    <property type="entry name" value="DUF4185"/>
</dbReference>
<organism evidence="6 7">
    <name type="scientific">Rhodococcus phage Finch</name>
    <dbReference type="NCBI Taxonomy" id="2094144"/>
    <lineage>
        <taxon>Viruses</taxon>
        <taxon>Duplodnaviria</taxon>
        <taxon>Heunggongvirae</taxon>
        <taxon>Uroviricota</taxon>
        <taxon>Caudoviricetes</taxon>
        <taxon>Finchvirus</taxon>
        <taxon>Finchvirus finch</taxon>
    </lineage>
</organism>
<sequence>MTGALADLRGMSPNSDSLVGQLLVDFSAGVPSAAQIKSAGYVGAVRYVSDPRAAWMIGKPLSHREADDLRSSGLAVVSNFQYGKRDWDGGATQGVRDAERGLLLHKDAGGPDDAPIYVSVDANPSPDELRNLVLPYLKAWQDRIGRERMGVYCNKQTIDFCLANNIGTFFWQHGWDGRAPGVPLTPHPLAHILQFEIDKSKVGDVGVDRNRVLREEFGQWGGTTPTPEPPKEGNVISPNGYPVKVYPGPGYTQGHGAYLRIYVHSTENQDWVAKAENVADYQARQQDGSYHDLIDDDKIIETVNSKNTAWGVLRDNGNSIQIALVLTSGAIETWNGANPNSESRPKSREQWLKHEKMLDMLAWRIAYHAKERGIPIERVDIAGVGRNERGVSSHNNYTYGSKALYGFKDGNHWDIPDTFPFDKVLAAAKAYAGVKDDPDRFPLPAGHYWGPLDGPAESWSNVYGNEPQSSKDGLKRWQLAIGIPGSGIYDAATKAAALRMQSLMGWPTKLEDGSDNGRVWEGEWNMVIREGWRFPAPEPVDTTPINAGHAVTRAVKIKDLTGPGITTRFGFEFTDLGVTCRTPQRGYILSLFGDTEPFGAIDKWRSPVGLISKTKNLDEGIVWDHAVGGDPNYARQLWDYPHNNPVFSTVLPSDVLVVGSDIYLHVMVNQGLGNVVWTEIWKSVDDGETWFHTGAKFPSDLCNGLAQLWTWDLAPDGFVYIYSTGFQRDKPLILRRVPRERISDVSAYEGWGWTPEGGWGWGNNPTPVLEVANSAQKFGEMCFRYIDGRFVLVTFDASDNEGYDLDVRIFDSPTSNLYEAEKSTPIRGGAWGHEDDEHVAQLYGPSIVPGSKVGEGFHILLSQWNTSPGGNNWPYRAMQFKIPVGTPKVVPPVVVPPVVVEPPVIPPVVVPPVVTPEPSLPPVKLPNIWEDICFALREIARKLFSRK</sequence>
<name>A0A2P1JXS5_9CAUD</name>
<proteinExistence type="predicted"/>
<dbReference type="GO" id="GO:0009253">
    <property type="term" value="P:peptidoglycan catabolic process"/>
    <property type="evidence" value="ECO:0007669"/>
    <property type="project" value="InterPro"/>
</dbReference>
<dbReference type="RefSeq" id="YP_010059249.1">
    <property type="nucleotide sequence ID" value="NC_054724.1"/>
</dbReference>
<keyword evidence="1" id="KW-0929">Antimicrobial</keyword>
<feature type="domain" description="Rv2525c-like glycoside hydrolase-like" evidence="4">
    <location>
        <begin position="35"/>
        <end position="212"/>
    </location>
</feature>
<dbReference type="InterPro" id="IPR015020">
    <property type="entry name" value="Rv2525c-like_Glyco_Hydro-like"/>
</dbReference>
<dbReference type="GO" id="GO:0008745">
    <property type="term" value="F:N-acetylmuramoyl-L-alanine amidase activity"/>
    <property type="evidence" value="ECO:0007669"/>
    <property type="project" value="InterPro"/>
</dbReference>
<dbReference type="SUPFAM" id="SSF55846">
    <property type="entry name" value="N-acetylmuramoyl-L-alanine amidase-like"/>
    <property type="match status" value="1"/>
</dbReference>
<keyword evidence="2" id="KW-0081">Bacteriolytic enzyme</keyword>
<dbReference type="EMBL" id="MG962366">
    <property type="protein sequence ID" value="AVO25146.1"/>
    <property type="molecule type" value="Genomic_DNA"/>
</dbReference>
<accession>A0A2P1JXS5</accession>
<dbReference type="GO" id="GO:0001897">
    <property type="term" value="P:symbiont-mediated cytolysis of host cell"/>
    <property type="evidence" value="ECO:0007669"/>
    <property type="project" value="UniProtKB-ARBA"/>
</dbReference>
<dbReference type="Gene3D" id="3.20.20.80">
    <property type="entry name" value="Glycosidases"/>
    <property type="match status" value="1"/>
</dbReference>
<evidence type="ECO:0000259" key="4">
    <source>
        <dbReference type="Pfam" id="PF08924"/>
    </source>
</evidence>
<gene>
    <name evidence="6" type="primary">227</name>
    <name evidence="6" type="ORF">SEA_FINCH_227</name>
</gene>
<evidence type="ECO:0000313" key="6">
    <source>
        <dbReference type="EMBL" id="AVO25146.1"/>
    </source>
</evidence>
<keyword evidence="7" id="KW-1185">Reference proteome</keyword>
<evidence type="ECO:0000256" key="2">
    <source>
        <dbReference type="ARBA" id="ARBA00022638"/>
    </source>
</evidence>
<dbReference type="Proteomes" id="UP000241290">
    <property type="component" value="Genome"/>
</dbReference>
<dbReference type="KEGG" id="vg:64766480"/>
<feature type="domain" description="N-acetylmuramoyl-L-alanine amidase" evidence="3">
    <location>
        <begin position="261"/>
        <end position="394"/>
    </location>
</feature>
<feature type="domain" description="DUF4185" evidence="5">
    <location>
        <begin position="562"/>
        <end position="881"/>
    </location>
</feature>
<dbReference type="InterPro" id="IPR017853">
    <property type="entry name" value="GH"/>
</dbReference>
<evidence type="ECO:0000256" key="1">
    <source>
        <dbReference type="ARBA" id="ARBA00022529"/>
    </source>
</evidence>
<dbReference type="InterPro" id="IPR036505">
    <property type="entry name" value="Amidase/PGRP_sf"/>
</dbReference>